<proteinExistence type="predicted"/>
<protein>
    <submittedName>
        <fullName evidence="2">Uncharacterized protein</fullName>
    </submittedName>
</protein>
<dbReference type="AlphaFoldDB" id="A0A2S5GZ59"/>
<name>A0A2S5GZ59_9BURK</name>
<evidence type="ECO:0000313" key="3">
    <source>
        <dbReference type="Proteomes" id="UP000239990"/>
    </source>
</evidence>
<dbReference type="EMBL" id="PREU01000001">
    <property type="protein sequence ID" value="PPA78155.1"/>
    <property type="molecule type" value="Genomic_DNA"/>
</dbReference>
<dbReference type="Proteomes" id="UP000239990">
    <property type="component" value="Unassembled WGS sequence"/>
</dbReference>
<dbReference type="OrthoDB" id="8656777at2"/>
<sequence length="88" mass="9975">MEKPKWDFQIERPVEEGGAWRIGYTLTFAGEPQPRERIAIETTYSSAQTAIDEATRLARIHAADLNGEAPTFEKPTDAEVPFGQHQRF</sequence>
<evidence type="ECO:0000313" key="2">
    <source>
        <dbReference type="EMBL" id="PPA78155.1"/>
    </source>
</evidence>
<feature type="region of interest" description="Disordered" evidence="1">
    <location>
        <begin position="66"/>
        <end position="88"/>
    </location>
</feature>
<accession>A0A2S5GZ59</accession>
<comment type="caution">
    <text evidence="2">The sequence shown here is derived from an EMBL/GenBank/DDBJ whole genome shotgun (WGS) entry which is preliminary data.</text>
</comment>
<organism evidence="2 3">
    <name type="scientific">Achromobacter spanius</name>
    <dbReference type="NCBI Taxonomy" id="217203"/>
    <lineage>
        <taxon>Bacteria</taxon>
        <taxon>Pseudomonadati</taxon>
        <taxon>Pseudomonadota</taxon>
        <taxon>Betaproteobacteria</taxon>
        <taxon>Burkholderiales</taxon>
        <taxon>Alcaligenaceae</taxon>
        <taxon>Achromobacter</taxon>
    </lineage>
</organism>
<evidence type="ECO:0000256" key="1">
    <source>
        <dbReference type="SAM" id="MobiDB-lite"/>
    </source>
</evidence>
<dbReference type="RefSeq" id="WP_104142110.1">
    <property type="nucleotide sequence ID" value="NZ_PREU01000001.1"/>
</dbReference>
<gene>
    <name evidence="2" type="ORF">C4E15_02415</name>
</gene>
<reference evidence="2 3" key="1">
    <citation type="submission" date="2018-02" db="EMBL/GenBank/DDBJ databases">
        <title>Draft Genome of Achromobacter spanius stain 6.</title>
        <authorList>
            <person name="Gunasekera T.S."/>
            <person name="Radwan O."/>
            <person name="Ruiz O.N."/>
        </authorList>
    </citation>
    <scope>NUCLEOTIDE SEQUENCE [LARGE SCALE GENOMIC DNA]</scope>
    <source>
        <strain evidence="2 3">6</strain>
    </source>
</reference>